<dbReference type="PANTHER" id="PTHR31566">
    <property type="entry name" value="CYTOCHROME C BIOGENESIS PROTEIN CCS1, CHLOROPLASTIC"/>
    <property type="match status" value="1"/>
</dbReference>
<evidence type="ECO:0000256" key="7">
    <source>
        <dbReference type="SAM" id="Phobius"/>
    </source>
</evidence>
<feature type="transmembrane region" description="Helical" evidence="7">
    <location>
        <begin position="73"/>
        <end position="92"/>
    </location>
</feature>
<dbReference type="HAMAP" id="MF_01392">
    <property type="entry name" value="CytC_Ccs1"/>
    <property type="match status" value="1"/>
</dbReference>
<comment type="similarity">
    <text evidence="6">Belongs to the Ccs1/CcsB family.</text>
</comment>
<gene>
    <name evidence="6 9" type="primary">ccs1</name>
</gene>
<keyword evidence="9" id="KW-0150">Chloroplast</keyword>
<feature type="transmembrane region" description="Helical" evidence="7">
    <location>
        <begin position="160"/>
        <end position="181"/>
    </location>
</feature>
<proteinExistence type="inferred from homology"/>
<evidence type="ECO:0000256" key="1">
    <source>
        <dbReference type="ARBA" id="ARBA00004141"/>
    </source>
</evidence>
<geneLocation type="chloroplast" evidence="9"/>
<evidence type="ECO:0000256" key="5">
    <source>
        <dbReference type="ARBA" id="ARBA00023136"/>
    </source>
</evidence>
<keyword evidence="4 6" id="KW-1133">Transmembrane helix</keyword>
<comment type="function">
    <text evidence="6">Required during biogenesis of c-type cytochromes (cytochrome c6 and cytochrome f) at the step of heme attachment.</text>
</comment>
<reference evidence="9" key="1">
    <citation type="journal article" date="2018" name="Adv. Bot. Res.">
        <title>Evolution of the Plastid Genomes in Diatoms.</title>
        <authorList>
            <person name="Yu M."/>
            <person name="Ashworth M.P."/>
            <person name="Hajrah N.H."/>
            <person name="Khiyami M.A."/>
            <person name="Sabir M.J."/>
            <person name="Alhebshi A.M."/>
            <person name="Al-Malki A.L."/>
            <person name="Sabir J.S.M."/>
            <person name="Theriot E.C."/>
            <person name="Jansen R.K."/>
        </authorList>
    </citation>
    <scope>NUCLEOTIDE SEQUENCE</scope>
</reference>
<dbReference type="GeneID" id="36958303"/>
<accession>A0A2U9NN31</accession>
<comment type="subunit">
    <text evidence="6">May interact with CcsA.</text>
</comment>
<evidence type="ECO:0000259" key="8">
    <source>
        <dbReference type="Pfam" id="PF05140"/>
    </source>
</evidence>
<name>A0A2U9NN31_9STRA</name>
<feature type="domain" description="ResB-like" evidence="8">
    <location>
        <begin position="340"/>
        <end position="416"/>
    </location>
</feature>
<evidence type="ECO:0000256" key="4">
    <source>
        <dbReference type="ARBA" id="ARBA00022989"/>
    </source>
</evidence>
<dbReference type="GO" id="GO:0009535">
    <property type="term" value="C:chloroplast thylakoid membrane"/>
    <property type="evidence" value="ECO:0007669"/>
    <property type="project" value="UniProtKB-SubCell"/>
</dbReference>
<dbReference type="Pfam" id="PF05140">
    <property type="entry name" value="ResB"/>
    <property type="match status" value="2"/>
</dbReference>
<dbReference type="RefSeq" id="YP_009496062.1">
    <property type="nucleotide sequence ID" value="NC_037996.1"/>
</dbReference>
<protein>
    <recommendedName>
        <fullName evidence="6">Cytochrome c biogenesis protein Ccs1</fullName>
    </recommendedName>
</protein>
<keyword evidence="2 6" id="KW-0812">Transmembrane</keyword>
<dbReference type="EMBL" id="MG755793">
    <property type="protein sequence ID" value="AWT38502.1"/>
    <property type="molecule type" value="Genomic_DNA"/>
</dbReference>
<keyword evidence="5 6" id="KW-0472">Membrane</keyword>
<evidence type="ECO:0000256" key="2">
    <source>
        <dbReference type="ARBA" id="ARBA00022692"/>
    </source>
</evidence>
<evidence type="ECO:0000313" key="9">
    <source>
        <dbReference type="EMBL" id="AWT38502.1"/>
    </source>
</evidence>
<keyword evidence="6" id="KW-0793">Thylakoid</keyword>
<organism evidence="9">
    <name type="scientific">Sundstroemia setigera</name>
    <dbReference type="NCBI Taxonomy" id="3005"/>
    <lineage>
        <taxon>Eukaryota</taxon>
        <taxon>Sar</taxon>
        <taxon>Stramenopiles</taxon>
        <taxon>Ochrophyta</taxon>
        <taxon>Bacillariophyta</taxon>
        <taxon>Coscinodiscophyceae</taxon>
        <taxon>Rhizosoleniophycidae</taxon>
        <taxon>Rhizosoleniales</taxon>
        <taxon>Rhizosoleniaceae</taxon>
        <taxon>Sundstroemia</taxon>
    </lineage>
</organism>
<keyword evidence="9" id="KW-0934">Plastid</keyword>
<dbReference type="InterPro" id="IPR023494">
    <property type="entry name" value="Cyt_c_bgen_Ccs1/CcsB/ResB"/>
</dbReference>
<evidence type="ECO:0000256" key="6">
    <source>
        <dbReference type="HAMAP-Rule" id="MF_01392"/>
    </source>
</evidence>
<comment type="subcellular location">
    <subcellularLocation>
        <location evidence="1">Membrane</location>
        <topology evidence="1">Multi-pass membrane protein</topology>
    </subcellularLocation>
    <subcellularLocation>
        <location evidence="6">Plastid</location>
        <location evidence="6">Chloroplast thylakoid membrane</location>
        <topology evidence="6">Multi-pass membrane protein</topology>
    </subcellularLocation>
</comment>
<dbReference type="InterPro" id="IPR007816">
    <property type="entry name" value="ResB-like_domain"/>
</dbReference>
<dbReference type="AlphaFoldDB" id="A0A2U9NN31"/>
<keyword evidence="3 6" id="KW-0201">Cytochrome c-type biogenesis</keyword>
<feature type="transmembrane region" description="Helical" evidence="7">
    <location>
        <begin position="12"/>
        <end position="32"/>
    </location>
</feature>
<sequence>MKQNLLKSIADLRFAIFILLVIASFSIIGTVIEQDQSIETYKVNYPLTNPVFGFLSWDLILKFGLDHVYRTSWFIGLIIIFGASLLTCTFLQQVPSLKIARRCQFFRTPQQFLRLKNVKKIDSIFFSKILFSIKQKNYSIFQQKNIIYCYKGLIGRIGPVIVHFSMILILLGTILTALTGFKAQEIVPKTETFHIQNVLTNGPLTIIPKASARVNDFWITYSKQKIVSQFYSDISILNANGNEIEQKTIYVNSPAKFNGLTYYQTDWNLIGIRIKNNANSVIQYPLSDISNNRDKIWLSWIPKTAELTDGYTLLVNNLQGYGSIYDKSGQFLGNVELNETSQVNSNLSFIDIISSTGLQIKADPGIPIIYSGFAFLMGSTLLSYVTYSQIWIVDEKQTIFIGGNTNRATFDFELEFLDIVKSKLV</sequence>
<feature type="domain" description="ResB-like" evidence="8">
    <location>
        <begin position="12"/>
        <end position="273"/>
    </location>
</feature>
<evidence type="ECO:0000256" key="3">
    <source>
        <dbReference type="ARBA" id="ARBA00022748"/>
    </source>
</evidence>
<dbReference type="PANTHER" id="PTHR31566:SF0">
    <property type="entry name" value="CYTOCHROME C BIOGENESIS PROTEIN CCS1, CHLOROPLASTIC"/>
    <property type="match status" value="1"/>
</dbReference>
<dbReference type="GO" id="GO:0017004">
    <property type="term" value="P:cytochrome complex assembly"/>
    <property type="evidence" value="ECO:0007669"/>
    <property type="project" value="UniProtKB-UniRule"/>
</dbReference>